<dbReference type="OrthoDB" id="7208981at2"/>
<dbReference type="SUPFAM" id="SSF89796">
    <property type="entry name" value="CoA-transferase family III (CaiB/BaiF)"/>
    <property type="match status" value="1"/>
</dbReference>
<dbReference type="RefSeq" id="WP_055192010.1">
    <property type="nucleotide sequence ID" value="NZ_FPBS01000014.1"/>
</dbReference>
<dbReference type="GO" id="GO:0008410">
    <property type="term" value="F:CoA-transferase activity"/>
    <property type="evidence" value="ECO:0007669"/>
    <property type="project" value="TreeGrafter"/>
</dbReference>
<dbReference type="Gene3D" id="3.40.50.10540">
    <property type="entry name" value="Crotonobetainyl-coa:carnitine coa-transferase, domain 1"/>
    <property type="match status" value="1"/>
</dbReference>
<accession>A0A0P7KKE4</accession>
<evidence type="ECO:0000256" key="1">
    <source>
        <dbReference type="ARBA" id="ARBA00022679"/>
    </source>
</evidence>
<dbReference type="InterPro" id="IPR050483">
    <property type="entry name" value="CoA-transferase_III_domain"/>
</dbReference>
<dbReference type="AlphaFoldDB" id="A0A0P7KKE4"/>
<dbReference type="PANTHER" id="PTHR48207">
    <property type="entry name" value="SUCCINATE--HYDROXYMETHYLGLUTARATE COA-TRANSFERASE"/>
    <property type="match status" value="1"/>
</dbReference>
<dbReference type="PANTHER" id="PTHR48207:SF3">
    <property type="entry name" value="SUCCINATE--HYDROXYMETHYLGLUTARATE COA-TRANSFERASE"/>
    <property type="match status" value="1"/>
</dbReference>
<protein>
    <submittedName>
        <fullName evidence="2">Carnitine dehydratase</fullName>
    </submittedName>
</protein>
<sequence length="385" mass="42063">MSHSPKGPLDGITIVDLTHVLAGPYCSMILSDLGAKVIKVEMPGIGDDTRHFPPFRDGHSAYFATINRDKQSIALNLKQDDDRAIFDKILTRADVVMENYRPGVMERLGYGWEDLHARFPRIIYGAVSGFGHTGPDALKPAYDMVVQARGGVMSITGEKNREPVRVGASVGDIVAGMFLGHGLLAALYHRERTGEGQKVDVAMLDSQLAILEHAVAISNETGVAPGPSGARHPSIAPFETFHAEDGLFVIACGNDALFQRLCTELGKPKLAKRDEFRSNLDRCQNVMQLRRRIELITLDHPVSYWLEKLTAAGIPCAPIQNVAQVMQDPQILARNMVLDLPAPDGGTFKAAGNPIKMSAMADHNDHAAAPLLDEHRQDILNWLEA</sequence>
<dbReference type="InterPro" id="IPR044855">
    <property type="entry name" value="CoA-Trfase_III_dom3_sf"/>
</dbReference>
<evidence type="ECO:0000313" key="3">
    <source>
        <dbReference type="Proteomes" id="UP000050471"/>
    </source>
</evidence>
<dbReference type="Proteomes" id="UP000050471">
    <property type="component" value="Unassembled WGS sequence"/>
</dbReference>
<dbReference type="InterPro" id="IPR023606">
    <property type="entry name" value="CoA-Trfase_III_dom_1_sf"/>
</dbReference>
<keyword evidence="3" id="KW-1185">Reference proteome</keyword>
<dbReference type="Gene3D" id="3.30.1540.10">
    <property type="entry name" value="formyl-coa transferase, domain 3"/>
    <property type="match status" value="1"/>
</dbReference>
<dbReference type="EMBL" id="LKBA01000019">
    <property type="protein sequence ID" value="KPN62372.1"/>
    <property type="molecule type" value="Genomic_DNA"/>
</dbReference>
<dbReference type="Pfam" id="PF02515">
    <property type="entry name" value="CoA_transf_3"/>
    <property type="match status" value="1"/>
</dbReference>
<reference evidence="2 3" key="1">
    <citation type="submission" date="2015-09" db="EMBL/GenBank/DDBJ databases">
        <title>Draft genome sequence of Aliiroseovarius crassostreae CV919-312TSm, the causative agent of Roseovarius Oyster Disease (formerly Juvenile Oyster Disease).</title>
        <authorList>
            <person name="Kessner L."/>
            <person name="Spinard E."/>
            <person name="Nelson D."/>
        </authorList>
    </citation>
    <scope>NUCLEOTIDE SEQUENCE [LARGE SCALE GENOMIC DNA]</scope>
    <source>
        <strain evidence="2 3">CV919-312</strain>
    </source>
</reference>
<organism evidence="2 3">
    <name type="scientific">Aliiroseovarius crassostreae</name>
    <dbReference type="NCBI Taxonomy" id="154981"/>
    <lineage>
        <taxon>Bacteria</taxon>
        <taxon>Pseudomonadati</taxon>
        <taxon>Pseudomonadota</taxon>
        <taxon>Alphaproteobacteria</taxon>
        <taxon>Rhodobacterales</taxon>
        <taxon>Paracoccaceae</taxon>
        <taxon>Aliiroseovarius</taxon>
    </lineage>
</organism>
<proteinExistence type="predicted"/>
<evidence type="ECO:0000313" key="2">
    <source>
        <dbReference type="EMBL" id="KPN62372.1"/>
    </source>
</evidence>
<name>A0A0P7KKE4_9RHOB</name>
<dbReference type="STRING" id="154981.AKJ29_09040"/>
<gene>
    <name evidence="2" type="ORF">AKJ29_09040</name>
</gene>
<keyword evidence="1" id="KW-0808">Transferase</keyword>
<dbReference type="InterPro" id="IPR003673">
    <property type="entry name" value="CoA-Trfase_fam_III"/>
</dbReference>
<comment type="caution">
    <text evidence="2">The sequence shown here is derived from an EMBL/GenBank/DDBJ whole genome shotgun (WGS) entry which is preliminary data.</text>
</comment>